<dbReference type="Gene3D" id="3.30.40.10">
    <property type="entry name" value="Zinc/RING finger domain, C3HC4 (zinc finger)"/>
    <property type="match status" value="1"/>
</dbReference>
<keyword evidence="8" id="KW-1185">Reference proteome</keyword>
<dbReference type="SUPFAM" id="SSF57850">
    <property type="entry name" value="RING/U-box"/>
    <property type="match status" value="1"/>
</dbReference>
<keyword evidence="3" id="KW-0862">Zinc</keyword>
<feature type="transmembrane region" description="Helical" evidence="5">
    <location>
        <begin position="32"/>
        <end position="53"/>
    </location>
</feature>
<protein>
    <recommendedName>
        <fullName evidence="6">RING-type domain-containing protein</fullName>
    </recommendedName>
</protein>
<dbReference type="OrthoDB" id="8062037at2759"/>
<evidence type="ECO:0000256" key="1">
    <source>
        <dbReference type="ARBA" id="ARBA00022723"/>
    </source>
</evidence>
<keyword evidence="2 4" id="KW-0863">Zinc-finger</keyword>
<evidence type="ECO:0000259" key="6">
    <source>
        <dbReference type="PROSITE" id="PS50089"/>
    </source>
</evidence>
<dbReference type="Pfam" id="PF13639">
    <property type="entry name" value="zf-RING_2"/>
    <property type="match status" value="1"/>
</dbReference>
<dbReference type="EMBL" id="SZYD01000018">
    <property type="protein sequence ID" value="KAD2805604.1"/>
    <property type="molecule type" value="Genomic_DNA"/>
</dbReference>
<dbReference type="PANTHER" id="PTHR45798:SF97">
    <property type="entry name" value="ALCOHOL-SENSITIVE RING FINGER PROTEIN 1"/>
    <property type="match status" value="1"/>
</dbReference>
<evidence type="ECO:0000256" key="3">
    <source>
        <dbReference type="ARBA" id="ARBA00022833"/>
    </source>
</evidence>
<dbReference type="GO" id="GO:0008270">
    <property type="term" value="F:zinc ion binding"/>
    <property type="evidence" value="ECO:0007669"/>
    <property type="project" value="UniProtKB-KW"/>
</dbReference>
<keyword evidence="5" id="KW-0812">Transmembrane</keyword>
<reference evidence="7 8" key="1">
    <citation type="submission" date="2019-05" db="EMBL/GenBank/DDBJ databases">
        <title>Mikania micrantha, genome provides insights into the molecular mechanism of rapid growth.</title>
        <authorList>
            <person name="Liu B."/>
        </authorList>
    </citation>
    <scope>NUCLEOTIDE SEQUENCE [LARGE SCALE GENOMIC DNA]</scope>
    <source>
        <strain evidence="7">NLD-2019</strain>
        <tissue evidence="7">Leaf</tissue>
    </source>
</reference>
<name>A0A5N6LVG5_9ASTR</name>
<gene>
    <name evidence="7" type="ORF">E3N88_38981</name>
</gene>
<dbReference type="InterPro" id="IPR001841">
    <property type="entry name" value="Znf_RING"/>
</dbReference>
<evidence type="ECO:0000256" key="5">
    <source>
        <dbReference type="SAM" id="Phobius"/>
    </source>
</evidence>
<dbReference type="PANTHER" id="PTHR45798">
    <property type="entry name" value="RING-H2 FINGER PROTEIN ATL61-RELATED-RELATED"/>
    <property type="match status" value="1"/>
</dbReference>
<dbReference type="InterPro" id="IPR013083">
    <property type="entry name" value="Znf_RING/FYVE/PHD"/>
</dbReference>
<keyword evidence="5" id="KW-0472">Membrane</keyword>
<accession>A0A5N6LVG5</accession>
<dbReference type="SMART" id="SM00184">
    <property type="entry name" value="RING"/>
    <property type="match status" value="1"/>
</dbReference>
<evidence type="ECO:0000256" key="2">
    <source>
        <dbReference type="ARBA" id="ARBA00022771"/>
    </source>
</evidence>
<dbReference type="CDD" id="cd16461">
    <property type="entry name" value="RING-H2_EL5-like"/>
    <property type="match status" value="1"/>
</dbReference>
<evidence type="ECO:0000313" key="8">
    <source>
        <dbReference type="Proteomes" id="UP000326396"/>
    </source>
</evidence>
<proteinExistence type="predicted"/>
<sequence>MPCRFRLLVGQTSLTTVAPKPPPEPQNMGSDFVIILAAFLSTFICILGLVALVQCTWIRRISGIALTGGSNQSLTAAANKGLKKKILNTLPKIIYSPETMAETVGDCAICLTEFTSGDEIRVLPRCGHGFHATCIDKWFGSHSSCPSCRQILGPPPKPGSKSCGESQSHVAEPLGSLTITAGEISGSINRF</sequence>
<organism evidence="7 8">
    <name type="scientific">Mikania micrantha</name>
    <name type="common">bitter vine</name>
    <dbReference type="NCBI Taxonomy" id="192012"/>
    <lineage>
        <taxon>Eukaryota</taxon>
        <taxon>Viridiplantae</taxon>
        <taxon>Streptophyta</taxon>
        <taxon>Embryophyta</taxon>
        <taxon>Tracheophyta</taxon>
        <taxon>Spermatophyta</taxon>
        <taxon>Magnoliopsida</taxon>
        <taxon>eudicotyledons</taxon>
        <taxon>Gunneridae</taxon>
        <taxon>Pentapetalae</taxon>
        <taxon>asterids</taxon>
        <taxon>campanulids</taxon>
        <taxon>Asterales</taxon>
        <taxon>Asteraceae</taxon>
        <taxon>Asteroideae</taxon>
        <taxon>Heliantheae alliance</taxon>
        <taxon>Eupatorieae</taxon>
        <taxon>Mikania</taxon>
    </lineage>
</organism>
<dbReference type="AlphaFoldDB" id="A0A5N6LVG5"/>
<evidence type="ECO:0000313" key="7">
    <source>
        <dbReference type="EMBL" id="KAD2805604.1"/>
    </source>
</evidence>
<feature type="domain" description="RING-type" evidence="6">
    <location>
        <begin position="107"/>
        <end position="149"/>
    </location>
</feature>
<keyword evidence="1" id="KW-0479">Metal-binding</keyword>
<comment type="caution">
    <text evidence="7">The sequence shown here is derived from an EMBL/GenBank/DDBJ whole genome shotgun (WGS) entry which is preliminary data.</text>
</comment>
<dbReference type="InterPro" id="IPR052788">
    <property type="entry name" value="RING-type_E3_ligase_ATL"/>
</dbReference>
<dbReference type="PROSITE" id="PS50089">
    <property type="entry name" value="ZF_RING_2"/>
    <property type="match status" value="1"/>
</dbReference>
<evidence type="ECO:0000256" key="4">
    <source>
        <dbReference type="PROSITE-ProRule" id="PRU00175"/>
    </source>
</evidence>
<dbReference type="Proteomes" id="UP000326396">
    <property type="component" value="Linkage Group LG8"/>
</dbReference>
<keyword evidence="5" id="KW-1133">Transmembrane helix</keyword>